<protein>
    <submittedName>
        <fullName evidence="1">Uncharacterized protein</fullName>
    </submittedName>
</protein>
<dbReference type="EMBL" id="JBHTJZ010000063">
    <property type="protein sequence ID" value="MFD0961689.1"/>
    <property type="molecule type" value="Genomic_DNA"/>
</dbReference>
<name>A0ABW3HW02_9BACL</name>
<gene>
    <name evidence="1" type="ORF">ACFQ2I_20290</name>
</gene>
<evidence type="ECO:0000313" key="1">
    <source>
        <dbReference type="EMBL" id="MFD0961689.1"/>
    </source>
</evidence>
<organism evidence="1 2">
    <name type="scientific">Paenibacillus chungangensis</name>
    <dbReference type="NCBI Taxonomy" id="696535"/>
    <lineage>
        <taxon>Bacteria</taxon>
        <taxon>Bacillati</taxon>
        <taxon>Bacillota</taxon>
        <taxon>Bacilli</taxon>
        <taxon>Bacillales</taxon>
        <taxon>Paenibacillaceae</taxon>
        <taxon>Paenibacillus</taxon>
    </lineage>
</organism>
<sequence>MLENGSILAGTADGILFLLDGNFNWTRSYGRLYASGSLREFISAGNGRVFGIYGDEKDAGHVFRFSEQEGLVDLGRARVIRENAEQLNLDTEWANIHYIGVLAYWAADDRRAGSFLIFKERFR</sequence>
<proteinExistence type="predicted"/>
<accession>A0ABW3HW02</accession>
<evidence type="ECO:0000313" key="2">
    <source>
        <dbReference type="Proteomes" id="UP001596989"/>
    </source>
</evidence>
<reference evidence="2" key="1">
    <citation type="journal article" date="2019" name="Int. J. Syst. Evol. Microbiol.">
        <title>The Global Catalogue of Microorganisms (GCM) 10K type strain sequencing project: providing services to taxonomists for standard genome sequencing and annotation.</title>
        <authorList>
            <consortium name="The Broad Institute Genomics Platform"/>
            <consortium name="The Broad Institute Genome Sequencing Center for Infectious Disease"/>
            <person name="Wu L."/>
            <person name="Ma J."/>
        </authorList>
    </citation>
    <scope>NUCLEOTIDE SEQUENCE [LARGE SCALE GENOMIC DNA]</scope>
    <source>
        <strain evidence="2">CCUG 59129</strain>
    </source>
</reference>
<comment type="caution">
    <text evidence="1">The sequence shown here is derived from an EMBL/GenBank/DDBJ whole genome shotgun (WGS) entry which is preliminary data.</text>
</comment>
<dbReference type="Proteomes" id="UP001596989">
    <property type="component" value="Unassembled WGS sequence"/>
</dbReference>
<dbReference type="RefSeq" id="WP_377567501.1">
    <property type="nucleotide sequence ID" value="NZ_JBHTJZ010000063.1"/>
</dbReference>
<keyword evidence="2" id="KW-1185">Reference proteome</keyword>